<proteinExistence type="predicted"/>
<dbReference type="EMBL" id="FODV01000007">
    <property type="protein sequence ID" value="SEO90455.1"/>
    <property type="molecule type" value="Genomic_DNA"/>
</dbReference>
<dbReference type="InterPro" id="IPR029063">
    <property type="entry name" value="SAM-dependent_MTases_sf"/>
</dbReference>
<dbReference type="Proteomes" id="UP000199126">
    <property type="component" value="Unassembled WGS sequence"/>
</dbReference>
<reference evidence="6" key="1">
    <citation type="submission" date="2016-10" db="EMBL/GenBank/DDBJ databases">
        <authorList>
            <person name="Varghese N."/>
            <person name="Submissions S."/>
        </authorList>
    </citation>
    <scope>NUCLEOTIDE SEQUENCE [LARGE SCALE GENOMIC DNA]</scope>
    <source>
        <strain evidence="6">CGMCC 1.10121</strain>
    </source>
</reference>
<dbReference type="SUPFAM" id="SSF53335">
    <property type="entry name" value="S-adenosyl-L-methionine-dependent methyltransferases"/>
    <property type="match status" value="1"/>
</dbReference>
<keyword evidence="6" id="KW-1185">Reference proteome</keyword>
<dbReference type="PANTHER" id="PTHR43464">
    <property type="entry name" value="METHYLTRANSFERASE"/>
    <property type="match status" value="1"/>
</dbReference>
<gene>
    <name evidence="5" type="ORF">SAMN04487948_10761</name>
</gene>
<evidence type="ECO:0000256" key="1">
    <source>
        <dbReference type="ARBA" id="ARBA00022603"/>
    </source>
</evidence>
<feature type="domain" description="Methyltransferase" evidence="4">
    <location>
        <begin position="40"/>
        <end position="126"/>
    </location>
</feature>
<keyword evidence="3" id="KW-0949">S-adenosyl-L-methionine</keyword>
<dbReference type="InterPro" id="IPR041698">
    <property type="entry name" value="Methyltransf_25"/>
</dbReference>
<name>A0A1H8THZ6_9EURY</name>
<dbReference type="OrthoDB" id="147504at2157"/>
<evidence type="ECO:0000313" key="6">
    <source>
        <dbReference type="Proteomes" id="UP000199126"/>
    </source>
</evidence>
<accession>A0A1H8THZ6</accession>
<protein>
    <submittedName>
        <fullName evidence="5">Methyltransferase domain-containing protein</fullName>
    </submittedName>
</protein>
<evidence type="ECO:0000256" key="3">
    <source>
        <dbReference type="ARBA" id="ARBA00022691"/>
    </source>
</evidence>
<keyword evidence="2 5" id="KW-0808">Transferase</keyword>
<sequence>MGNDRRRWNERYRDADFSLPTTPTPLLSEWIDQIPDGRALDVATGTGRNARFLADHGYNVDAVDISDEALRQAREHAARQSLTVNWVQADLETYPLPTERYDVIVVTFFHALDLLPDLKEALAPGGFLLYEHHLRADPPAERGPSDDRHRFRSNDLLRACLDLTVLHYEEATRVTDGRRSAVATLVARNSTGGTQAYPHQ</sequence>
<dbReference type="CDD" id="cd02440">
    <property type="entry name" value="AdoMet_MTases"/>
    <property type="match status" value="1"/>
</dbReference>
<dbReference type="PANTHER" id="PTHR43464:SF19">
    <property type="entry name" value="UBIQUINONE BIOSYNTHESIS O-METHYLTRANSFERASE, MITOCHONDRIAL"/>
    <property type="match status" value="1"/>
</dbReference>
<dbReference type="GO" id="GO:0008168">
    <property type="term" value="F:methyltransferase activity"/>
    <property type="evidence" value="ECO:0007669"/>
    <property type="project" value="UniProtKB-KW"/>
</dbReference>
<dbReference type="RefSeq" id="WP_089825201.1">
    <property type="nucleotide sequence ID" value="NZ_FODV01000007.1"/>
</dbReference>
<organism evidence="5 6">
    <name type="scientific">Halogranum amylolyticum</name>
    <dbReference type="NCBI Taxonomy" id="660520"/>
    <lineage>
        <taxon>Archaea</taxon>
        <taxon>Methanobacteriati</taxon>
        <taxon>Methanobacteriota</taxon>
        <taxon>Stenosarchaea group</taxon>
        <taxon>Halobacteria</taxon>
        <taxon>Halobacteriales</taxon>
        <taxon>Haloferacaceae</taxon>
    </lineage>
</organism>
<keyword evidence="1 5" id="KW-0489">Methyltransferase</keyword>
<evidence type="ECO:0000313" key="5">
    <source>
        <dbReference type="EMBL" id="SEO90455.1"/>
    </source>
</evidence>
<dbReference type="AlphaFoldDB" id="A0A1H8THZ6"/>
<evidence type="ECO:0000256" key="2">
    <source>
        <dbReference type="ARBA" id="ARBA00022679"/>
    </source>
</evidence>
<evidence type="ECO:0000259" key="4">
    <source>
        <dbReference type="Pfam" id="PF13649"/>
    </source>
</evidence>
<dbReference type="GO" id="GO:0032259">
    <property type="term" value="P:methylation"/>
    <property type="evidence" value="ECO:0007669"/>
    <property type="project" value="UniProtKB-KW"/>
</dbReference>
<dbReference type="Gene3D" id="3.40.50.150">
    <property type="entry name" value="Vaccinia Virus protein VP39"/>
    <property type="match status" value="1"/>
</dbReference>
<dbReference type="Pfam" id="PF13649">
    <property type="entry name" value="Methyltransf_25"/>
    <property type="match status" value="1"/>
</dbReference>